<keyword evidence="2" id="KW-0067">ATP-binding</keyword>
<accession>A0A075FW25</accession>
<evidence type="ECO:0000256" key="1">
    <source>
        <dbReference type="ARBA" id="ARBA00022741"/>
    </source>
</evidence>
<sequence>MQENNNQTSFNLTSDSQIPDEFSRDTKSMYQLAITDDLEQLLSTLPETIRAAISTQSNNRDLLEIVMDLGRQPAARYPDREIRLSPDEVTKADIQIVANKVSDFGTDNRAGIARTLHRISCFRNRRGEIVGLTMRVGRAVYGMVRVIEDLVVAGQSILLLGRPGVGKTTMLREIARTLADADRRVVIVDTSNEIAGDGDIPHPGIGNARRMQVPTPAQQHAVMVEAVENHMPEVIIIDEIGTELEALAARTIAERGVQLVATAHGNSLANLMMNPTLADLVGGIQTVTLSDEEARRRGTRKSVLERKAPPTFDILVEIQSFTRVAIQENVSHTVDALLSGRSVRPVIREINDTGEIQSDEDQNNRTTQTSSAPGRINEYFRQDAPGIRKQNPESFQNTSSIQHHRIYPFGISLPRLNQAIRETGINASIVNRIEDAEAMMTLRPIFRRKSTQVRDAESRGLPIYVLKHNTIVQMEQSLRALARGQTQFDPIATALAEAEEAIGTLNQSNESSTELAPQNAYIRRLQHELAERFELDSTSHGRDPHRRVRFHK</sequence>
<feature type="compositionally biased region" description="Polar residues" evidence="3">
    <location>
        <begin position="1"/>
        <end position="17"/>
    </location>
</feature>
<protein>
    <submittedName>
        <fullName evidence="5">Single-stranded nucleic acid binding R3H domain-containing protein</fullName>
    </submittedName>
</protein>
<dbReference type="InterPro" id="IPR001374">
    <property type="entry name" value="R3H_dom"/>
</dbReference>
<dbReference type="Pfam" id="PF25516">
    <property type="entry name" value="PTPase"/>
    <property type="match status" value="1"/>
</dbReference>
<feature type="domain" description="R3H" evidence="4">
    <location>
        <begin position="492"/>
        <end position="552"/>
    </location>
</feature>
<evidence type="ECO:0000256" key="2">
    <source>
        <dbReference type="ARBA" id="ARBA00022840"/>
    </source>
</evidence>
<dbReference type="SUPFAM" id="SSF52540">
    <property type="entry name" value="P-loop containing nucleoside triphosphate hydrolases"/>
    <property type="match status" value="1"/>
</dbReference>
<dbReference type="GO" id="GO:0003676">
    <property type="term" value="F:nucleic acid binding"/>
    <property type="evidence" value="ECO:0007669"/>
    <property type="project" value="InterPro"/>
</dbReference>
<proteinExistence type="predicted"/>
<dbReference type="InterPro" id="IPR036867">
    <property type="entry name" value="R3H_dom_sf"/>
</dbReference>
<dbReference type="GO" id="GO:0005524">
    <property type="term" value="F:ATP binding"/>
    <property type="evidence" value="ECO:0007669"/>
    <property type="project" value="UniProtKB-KW"/>
</dbReference>
<dbReference type="CDD" id="cd00009">
    <property type="entry name" value="AAA"/>
    <property type="match status" value="1"/>
</dbReference>
<dbReference type="Gene3D" id="3.30.1370.50">
    <property type="entry name" value="R3H-like domain"/>
    <property type="match status" value="1"/>
</dbReference>
<dbReference type="SMART" id="SM00382">
    <property type="entry name" value="AAA"/>
    <property type="match status" value="1"/>
</dbReference>
<dbReference type="SUPFAM" id="SSF82708">
    <property type="entry name" value="R3H domain"/>
    <property type="match status" value="1"/>
</dbReference>
<evidence type="ECO:0000259" key="4">
    <source>
        <dbReference type="PROSITE" id="PS51061"/>
    </source>
</evidence>
<organism evidence="5">
    <name type="scientific">uncultured marine group II/III euryarchaeote AD1000_66_E09</name>
    <dbReference type="NCBI Taxonomy" id="1457798"/>
    <lineage>
        <taxon>Archaea</taxon>
        <taxon>Methanobacteriati</taxon>
        <taxon>Methanobacteriota</taxon>
        <taxon>environmental samples</taxon>
    </lineage>
</organism>
<name>A0A075FW25_9EURY</name>
<dbReference type="SMART" id="SM00393">
    <property type="entry name" value="R3H"/>
    <property type="match status" value="1"/>
</dbReference>
<dbReference type="PANTHER" id="PTHR20953:SF3">
    <property type="entry name" value="P-LOOP CONTAINING NUCLEOSIDE TRIPHOSPHATE HYDROLASES SUPERFAMILY PROTEIN"/>
    <property type="match status" value="1"/>
</dbReference>
<keyword evidence="1" id="KW-0547">Nucleotide-binding</keyword>
<dbReference type="Gene3D" id="3.40.50.300">
    <property type="entry name" value="P-loop containing nucleotide triphosphate hydrolases"/>
    <property type="match status" value="1"/>
</dbReference>
<dbReference type="Pfam" id="PF19568">
    <property type="entry name" value="Spore_III_AA"/>
    <property type="match status" value="1"/>
</dbReference>
<dbReference type="EMBL" id="KF900453">
    <property type="protein sequence ID" value="AIE95459.1"/>
    <property type="molecule type" value="Genomic_DNA"/>
</dbReference>
<feature type="region of interest" description="Disordered" evidence="3">
    <location>
        <begin position="352"/>
        <end position="376"/>
    </location>
</feature>
<dbReference type="PANTHER" id="PTHR20953">
    <property type="entry name" value="KINASE-RELATED"/>
    <property type="match status" value="1"/>
</dbReference>
<feature type="region of interest" description="Disordered" evidence="3">
    <location>
        <begin position="1"/>
        <end position="21"/>
    </location>
</feature>
<dbReference type="InterPro" id="IPR003593">
    <property type="entry name" value="AAA+_ATPase"/>
</dbReference>
<dbReference type="InterPro" id="IPR027417">
    <property type="entry name" value="P-loop_NTPase"/>
</dbReference>
<evidence type="ECO:0000256" key="3">
    <source>
        <dbReference type="SAM" id="MobiDB-lite"/>
    </source>
</evidence>
<dbReference type="PROSITE" id="PS51061">
    <property type="entry name" value="R3H"/>
    <property type="match status" value="1"/>
</dbReference>
<dbReference type="InterPro" id="IPR058670">
    <property type="entry name" value="PTPase_dom"/>
</dbReference>
<reference evidence="5" key="1">
    <citation type="journal article" date="2014" name="Genome Biol. Evol.">
        <title>Pangenome evidence for extensive interdomain horizontal transfer affecting lineage core and shell genes in uncultured planktonic thaumarchaeota and euryarchaeota.</title>
        <authorList>
            <person name="Deschamps P."/>
            <person name="Zivanovic Y."/>
            <person name="Moreira D."/>
            <person name="Rodriguez-Valera F."/>
            <person name="Lopez-Garcia P."/>
        </authorList>
    </citation>
    <scope>NUCLEOTIDE SEQUENCE</scope>
</reference>
<dbReference type="AlphaFoldDB" id="A0A075FW25"/>
<dbReference type="InterPro" id="IPR045735">
    <property type="entry name" value="Spore_III_AA_AAA+_ATPase"/>
</dbReference>
<evidence type="ECO:0000313" key="5">
    <source>
        <dbReference type="EMBL" id="AIE95459.1"/>
    </source>
</evidence>
<dbReference type="Pfam" id="PF01424">
    <property type="entry name" value="R3H"/>
    <property type="match status" value="1"/>
</dbReference>